<name>A0A0F9CX31_9ZZZZ</name>
<reference evidence="1" key="1">
    <citation type="journal article" date="2015" name="Nature">
        <title>Complex archaea that bridge the gap between prokaryotes and eukaryotes.</title>
        <authorList>
            <person name="Spang A."/>
            <person name="Saw J.H."/>
            <person name="Jorgensen S.L."/>
            <person name="Zaremba-Niedzwiedzka K."/>
            <person name="Martijn J."/>
            <person name="Lind A.E."/>
            <person name="van Eijk R."/>
            <person name="Schleper C."/>
            <person name="Guy L."/>
            <person name="Ettema T.J."/>
        </authorList>
    </citation>
    <scope>NUCLEOTIDE SEQUENCE</scope>
</reference>
<feature type="non-terminal residue" evidence="1">
    <location>
        <position position="73"/>
    </location>
</feature>
<gene>
    <name evidence="1" type="ORF">LCGC14_2616230</name>
</gene>
<accession>A0A0F9CX31</accession>
<protein>
    <submittedName>
        <fullName evidence="1">Uncharacterized protein</fullName>
    </submittedName>
</protein>
<dbReference type="AlphaFoldDB" id="A0A0F9CX31"/>
<organism evidence="1">
    <name type="scientific">marine sediment metagenome</name>
    <dbReference type="NCBI Taxonomy" id="412755"/>
    <lineage>
        <taxon>unclassified sequences</taxon>
        <taxon>metagenomes</taxon>
        <taxon>ecological metagenomes</taxon>
    </lineage>
</organism>
<dbReference type="EMBL" id="LAZR01044529">
    <property type="protein sequence ID" value="KKL04423.1"/>
    <property type="molecule type" value="Genomic_DNA"/>
</dbReference>
<proteinExistence type="predicted"/>
<evidence type="ECO:0000313" key="1">
    <source>
        <dbReference type="EMBL" id="KKL04423.1"/>
    </source>
</evidence>
<sequence>MIESPTTADVDATAYDQLVYTDYSAHEVGIDITDIEATNFLAGYTVAAIDMSADKGKYIWMQIKGHVAAVGTA</sequence>
<comment type="caution">
    <text evidence="1">The sequence shown here is derived from an EMBL/GenBank/DDBJ whole genome shotgun (WGS) entry which is preliminary data.</text>
</comment>